<keyword evidence="4 6" id="KW-0288">FMN</keyword>
<comment type="similarity">
    <text evidence="6">Belongs to the RnfG family.</text>
</comment>
<accession>A0A419W3X2</accession>
<dbReference type="PIRSF" id="PIRSF006091">
    <property type="entry name" value="E_trnsport_RnfG"/>
    <property type="match status" value="1"/>
</dbReference>
<keyword evidence="2 6" id="KW-0597">Phosphoprotein</keyword>
<evidence type="ECO:0000256" key="1">
    <source>
        <dbReference type="ARBA" id="ARBA00022448"/>
    </source>
</evidence>
<evidence type="ECO:0000256" key="5">
    <source>
        <dbReference type="ARBA" id="ARBA00022982"/>
    </source>
</evidence>
<evidence type="ECO:0000256" key="3">
    <source>
        <dbReference type="ARBA" id="ARBA00022630"/>
    </source>
</evidence>
<dbReference type="Proteomes" id="UP000283387">
    <property type="component" value="Unassembled WGS sequence"/>
</dbReference>
<comment type="function">
    <text evidence="6">Part of a membrane-bound complex that couples electron transfer with translocation of ions across the membrane.</text>
</comment>
<dbReference type="PANTHER" id="PTHR36118:SF1">
    <property type="entry name" value="ION-TRANSLOCATING OXIDOREDUCTASE COMPLEX SUBUNIT G"/>
    <property type="match status" value="1"/>
</dbReference>
<comment type="cofactor">
    <cofactor evidence="6">
        <name>FMN</name>
        <dbReference type="ChEBI" id="CHEBI:58210"/>
    </cofactor>
</comment>
<keyword evidence="10" id="KW-1185">Reference proteome</keyword>
<dbReference type="SMART" id="SM00900">
    <property type="entry name" value="FMN_bind"/>
    <property type="match status" value="1"/>
</dbReference>
<dbReference type="GO" id="GO:0010181">
    <property type="term" value="F:FMN binding"/>
    <property type="evidence" value="ECO:0007669"/>
    <property type="project" value="InterPro"/>
</dbReference>
<dbReference type="InterPro" id="IPR007329">
    <property type="entry name" value="FMN-bd"/>
</dbReference>
<dbReference type="RefSeq" id="WP_211337952.1">
    <property type="nucleotide sequence ID" value="NZ_RAPN01000001.1"/>
</dbReference>
<dbReference type="EMBL" id="RAPN01000001">
    <property type="protein sequence ID" value="RKD90159.1"/>
    <property type="molecule type" value="Genomic_DNA"/>
</dbReference>
<evidence type="ECO:0000256" key="4">
    <source>
        <dbReference type="ARBA" id="ARBA00022643"/>
    </source>
</evidence>
<dbReference type="InterPro" id="IPR010209">
    <property type="entry name" value="Ion_transpt_RnfG/RsxG"/>
</dbReference>
<dbReference type="GO" id="GO:0009055">
    <property type="term" value="F:electron transfer activity"/>
    <property type="evidence" value="ECO:0007669"/>
    <property type="project" value="InterPro"/>
</dbReference>
<dbReference type="Pfam" id="PF04205">
    <property type="entry name" value="FMN_bind"/>
    <property type="match status" value="1"/>
</dbReference>
<keyword evidence="6" id="KW-1278">Translocase</keyword>
<organism evidence="9 10">
    <name type="scientific">Mangrovibacterium diazotrophicum</name>
    <dbReference type="NCBI Taxonomy" id="1261403"/>
    <lineage>
        <taxon>Bacteria</taxon>
        <taxon>Pseudomonadati</taxon>
        <taxon>Bacteroidota</taxon>
        <taxon>Bacteroidia</taxon>
        <taxon>Marinilabiliales</taxon>
        <taxon>Prolixibacteraceae</taxon>
        <taxon>Mangrovibacterium</taxon>
    </lineage>
</organism>
<sequence length="216" mass="22763">MAIQSSFKNMVLTLLTVSLISATVLGFVHSLTKDAIEASKLKAQNDAIKAILPEFDHLGASWKALPADASDSLTFFPAYDGSNQLVAVAVKSYTNNGFSGLIEIMVGFKPEGDITGYQVLETKETPGLGSKAQDWFSNEAKPKQNIIGKNPGTTDMHVSKDGGDVDAITASTITSRAFLEAVRRAYDTFKSAAPASATPEQTAAATAEPVTEGGES</sequence>
<dbReference type="Gene3D" id="3.90.1010.20">
    <property type="match status" value="1"/>
</dbReference>
<name>A0A419W3X2_9BACT</name>
<protein>
    <recommendedName>
        <fullName evidence="6">Ion-translocating oxidoreductase complex subunit G</fullName>
        <ecNumber evidence="6">7.-.-.-</ecNumber>
    </recommendedName>
    <alternativeName>
        <fullName evidence="6">Rnf electron transport complex subunit G</fullName>
    </alternativeName>
</protein>
<evidence type="ECO:0000256" key="7">
    <source>
        <dbReference type="SAM" id="MobiDB-lite"/>
    </source>
</evidence>
<keyword evidence="6" id="KW-0472">Membrane</keyword>
<keyword evidence="3 6" id="KW-0285">Flavoprotein</keyword>
<evidence type="ECO:0000256" key="2">
    <source>
        <dbReference type="ARBA" id="ARBA00022553"/>
    </source>
</evidence>
<keyword evidence="6" id="KW-0812">Transmembrane</keyword>
<gene>
    <name evidence="6" type="primary">rnfG</name>
    <name evidence="9" type="ORF">BC643_0495</name>
</gene>
<dbReference type="PANTHER" id="PTHR36118">
    <property type="entry name" value="ION-TRANSLOCATING OXIDOREDUCTASE COMPLEX SUBUNIT G"/>
    <property type="match status" value="1"/>
</dbReference>
<keyword evidence="1 6" id="KW-0813">Transport</keyword>
<feature type="modified residue" description="FMN phosphoryl threonine" evidence="6">
    <location>
        <position position="172"/>
    </location>
</feature>
<dbReference type="HAMAP" id="MF_00479">
    <property type="entry name" value="RsxG_RnfG"/>
    <property type="match status" value="1"/>
</dbReference>
<reference evidence="9 10" key="1">
    <citation type="submission" date="2018-09" db="EMBL/GenBank/DDBJ databases">
        <title>Genomic Encyclopedia of Archaeal and Bacterial Type Strains, Phase II (KMG-II): from individual species to whole genera.</title>
        <authorList>
            <person name="Goeker M."/>
        </authorList>
    </citation>
    <scope>NUCLEOTIDE SEQUENCE [LARGE SCALE GENOMIC DNA]</scope>
    <source>
        <strain evidence="9 10">DSM 27148</strain>
    </source>
</reference>
<evidence type="ECO:0000256" key="6">
    <source>
        <dbReference type="HAMAP-Rule" id="MF_00479"/>
    </source>
</evidence>
<comment type="subcellular location">
    <subcellularLocation>
        <location evidence="6">Cell membrane</location>
        <topology evidence="6">Single-pass membrane protein</topology>
    </subcellularLocation>
</comment>
<keyword evidence="6" id="KW-1133">Transmembrane helix</keyword>
<proteinExistence type="inferred from homology"/>
<feature type="compositionally biased region" description="Low complexity" evidence="7">
    <location>
        <begin position="192"/>
        <end position="216"/>
    </location>
</feature>
<keyword evidence="6" id="KW-1003">Cell membrane</keyword>
<dbReference type="EC" id="7.-.-.-" evidence="6"/>
<comment type="subunit">
    <text evidence="6">The complex is composed of six subunits: RnfA, RnfB, RnfC, RnfD, RnfE and RnfG.</text>
</comment>
<evidence type="ECO:0000313" key="9">
    <source>
        <dbReference type="EMBL" id="RKD90159.1"/>
    </source>
</evidence>
<dbReference type="GO" id="GO:0005886">
    <property type="term" value="C:plasma membrane"/>
    <property type="evidence" value="ECO:0007669"/>
    <property type="project" value="UniProtKB-SubCell"/>
</dbReference>
<dbReference type="AlphaFoldDB" id="A0A419W3X2"/>
<feature type="region of interest" description="Disordered" evidence="7">
    <location>
        <begin position="191"/>
        <end position="216"/>
    </location>
</feature>
<feature type="domain" description="FMN-binding" evidence="8">
    <location>
        <begin position="97"/>
        <end position="189"/>
    </location>
</feature>
<evidence type="ECO:0000259" key="8">
    <source>
        <dbReference type="SMART" id="SM00900"/>
    </source>
</evidence>
<evidence type="ECO:0000313" key="10">
    <source>
        <dbReference type="Proteomes" id="UP000283387"/>
    </source>
</evidence>
<dbReference type="NCBIfam" id="TIGR01947">
    <property type="entry name" value="rnfG"/>
    <property type="match status" value="1"/>
</dbReference>
<dbReference type="GO" id="GO:0022900">
    <property type="term" value="P:electron transport chain"/>
    <property type="evidence" value="ECO:0007669"/>
    <property type="project" value="UniProtKB-UniRule"/>
</dbReference>
<keyword evidence="5 6" id="KW-0249">Electron transport</keyword>
<comment type="caution">
    <text evidence="9">The sequence shown here is derived from an EMBL/GenBank/DDBJ whole genome shotgun (WGS) entry which is preliminary data.</text>
</comment>